<sequence>MAETDETPAEGMREQAARLRAARSGKVSHLTRRMNIVNNLLFGSENLDEVKGNMRKFEEVFDDFNRTQQLYASLLDDDARKEDDENWWGPRCSQITAFMENVAQWISHIENPTNPILGEVTSSTIQVEEPPVELIEHDSNELDADINAEIDDTDAQTVASHRSSTSSTSLRVNAEAERLALITKASKLKEKHAIEEQEAMLRKRRETLELDAEIEATTVKIKYLKDAEMNLSNPLQPDTVVSNPVKSVEMPVLGAEAAEVTSDTLTATHVQLGERMDSLLHPRERAAPSVRPKTGAQAQFINLVLDRQPSRPIFQHRANSDIRPQPLYTSSHSFPSALHPPSHSFTSHSYPSANPSGNSQSHSRSDQATRLSESQWQIPTSTASQLQSQENDSRHTIKVLENQNQLTRMLVKQQLLSSLPQGNIPPFDGQVLEYKSFIHSFEHMIERKTDNNRDRLQFLIQYTKGQAQRLVKSCEYMSADRGYQRAKELLKENFGNEYKISCAYLEKVLSWTPMKSDDPNMLQDYAMFLRSCCNAMEEMEYMQELDTISNMRSIALKLPYKLREKWRNKAYELQEQHRRRVRILDLVSYIEKQARIAADPVFGDLQDQSAIRVKARSLVKSHPPKSSGSSYAASISLAQKETKPEPSCPLCSSKHVLDLCKDFAKKPHRDKLSFIKTKGICFGCLSIGHISKECKKRLSCVVCKQAHPSTLHIEIKGKATKEAEKPSGVIGSASAELCGHIGAGDQECALPIVPVKVKAAKGSKALQVYALLDPGSSATFCSEELMTHLNLKGRKTHILLRTMNQEKSVPTHVVSGIEVSALNSDDFLPLPDTFAQKEMPVTSNNIPRQEDLAQWAYLSKVKIPSICSKVELLIGTNAPNLIEPWEVVNSQSGGPYAARTLLGWVVNGPLRNGTGSVKSVTVNRISVARLEELLISQYNQDFSEVASEEKTEMSIEDKRFLEMANKAVLNDGHYNLKLPFRKTDVCMPNNRQVAEQRLQSLKRKMKKDEQYKQEYVAFLSDIFENNYAEQVPQEELALSTGKVWYLPHHGVYHPKKKKLRVVFDCAASYQGLSLNTELLQGPDLTNSLIGVILRFRKEPVGIMSDIKSMFHQVRVAKSDVNCLRFLWWPQGDTSQAPKEHRMLVHIFGAVSSPSIATFALQKTASDNQTCFPPQVAETIQHNFYVDDCAKSVAKESDAIQLVKDLTALCSKGGFQLTQWVSNRRTVLASIPKEHRAKDIKTLDLDKDRLPIERALGLQWCVDSDNFQFNISLSQKPHTRRGILSVISSIFDPLGFLAPLILPAKQLLQELCQRGFGWDEPLPQPVSEKRMEWTSSLERIKGFNVPRCLKPKDYGVASRAELHHFSDASESGYGAVSYIRQVNKQEVVHVTCVLGKSRVLPLKNITVPRLELAAAVLLDDPEVRRSAAVLTAVVNTETPTDQLISFFSDWMRLLKAVAWYLKLKRFLMLMVKRGKESPSYQISTRSNRKKVSIKNEDFRTLTVKDLEEAERSVITYTQRKAFPAEITTLEMTPPRVHKSSRICKLDPVLDEGILRVGGRLHKSAMPEETKHPCILPKDSHMSILLSRHIHERCGHSGRNHMLSELRKRYWIEKSNSVARKVLSRCVVCRRMRGKAGEQKMADLPLERIQPDLPPFTNVGLDYFGPIEVRRGRGTIKRYGVLFTCMSSRAVHLEIAFSLDTDSCIHALRRFVCRRGQVKHIRSDNGTNLVGAQAELKKALLSLNERKIQDALLPDGIEWSFNPPAASHHGGVWERLIRSVRQVLNSTLHQQSIDDEGLQTLFCEVEAILNNRPLSTVSSDPHDLEPLTPNHILLLKAKPVLPPGTFLKSDIYARRRWKQVQYMADLFWHRWTKEYLLLLQERQKWTAVKKNMNVGDIVLVIDPTAPRGSWPLARVLETKPDARGLVRSVKVQTKTSVLERPITKLCQILESEESGKVSHLTRRMNIVNNLLFGSENLDEVKGNMRKFEEVFDDFNRTQQLYASLLDDDARKEDDENWWGPRCSQITAFMENVAQWISHIENPTNPILGEVTSSTIQVEEPPVELIEHDSNELDADINAEIDDTDAQTVASHTSSTSSTSLRVNAEAERLALITKASKLKEKHAIEEQEAMLRKRRETLELDAEIEATTVKIKYLKDAEMNLSNPLQPDTVVSNPVKSVEMPVLGAEAAEVTSDTLTATHVQLGERMDSLLHPRERAAPSVRPKTGAQAQFINLVLDRQPSRPIFQHRANSDIRPQPLYTSSHSFPSALHPPSHSFTSHSYPSANPSGNSQSHSRSDQATRLSESQWQIPTSTASQLQSQENDSRHTIKVLENQNQLTRMLVKQQLLSSLPQGNIPPFDGQVLEYKSFIHSFEHMIERKTDNNRDRLQFLIQYTKGPSTKISQEL</sequence>
<dbReference type="Pfam" id="PF18701">
    <property type="entry name" value="DUF5641"/>
    <property type="match status" value="1"/>
</dbReference>
<dbReference type="Proteomes" id="UP001174136">
    <property type="component" value="Unassembled WGS sequence"/>
</dbReference>
<dbReference type="SUPFAM" id="SSF53098">
    <property type="entry name" value="Ribonuclease H-like"/>
    <property type="match status" value="1"/>
</dbReference>
<feature type="compositionally biased region" description="Polar residues" evidence="2">
    <location>
        <begin position="2271"/>
        <end position="2318"/>
    </location>
</feature>
<dbReference type="EMBL" id="JAOPHQ010001836">
    <property type="protein sequence ID" value="KAK0149153.1"/>
    <property type="molecule type" value="Genomic_DNA"/>
</dbReference>
<protein>
    <submittedName>
        <fullName evidence="5">Uncharacterized protein</fullName>
    </submittedName>
</protein>
<reference evidence="5" key="1">
    <citation type="journal article" date="2023" name="Front. Mar. Sci.">
        <title>A new Merluccius polli reference genome to investigate the effects of global change in West African waters.</title>
        <authorList>
            <person name="Mateo J.L."/>
            <person name="Blanco-Fernandez C."/>
            <person name="Garcia-Vazquez E."/>
            <person name="Machado-Schiaffino G."/>
        </authorList>
    </citation>
    <scope>NUCLEOTIDE SEQUENCE</scope>
    <source>
        <strain evidence="5">C29</strain>
        <tissue evidence="5">Fin</tissue>
    </source>
</reference>
<keyword evidence="1" id="KW-0863">Zinc-finger</keyword>
<accession>A0AA47MYN4</accession>
<dbReference type="InterPro" id="IPR012337">
    <property type="entry name" value="RNaseH-like_sf"/>
</dbReference>
<dbReference type="InterPro" id="IPR008042">
    <property type="entry name" value="Retrotrans_Pao"/>
</dbReference>
<keyword evidence="6" id="KW-1185">Reference proteome</keyword>
<feature type="domain" description="Integrase catalytic" evidence="4">
    <location>
        <begin position="1639"/>
        <end position="1835"/>
    </location>
</feature>
<dbReference type="GO" id="GO:0008270">
    <property type="term" value="F:zinc ion binding"/>
    <property type="evidence" value="ECO:0007669"/>
    <property type="project" value="UniProtKB-KW"/>
</dbReference>
<gene>
    <name evidence="5" type="ORF">N1851_010325</name>
</gene>
<evidence type="ECO:0000313" key="5">
    <source>
        <dbReference type="EMBL" id="KAK0149153.1"/>
    </source>
</evidence>
<dbReference type="Pfam" id="PF03564">
    <property type="entry name" value="DUF1759"/>
    <property type="match status" value="1"/>
</dbReference>
<evidence type="ECO:0000259" key="3">
    <source>
        <dbReference type="PROSITE" id="PS50158"/>
    </source>
</evidence>
<evidence type="ECO:0000256" key="1">
    <source>
        <dbReference type="PROSITE-ProRule" id="PRU00047"/>
    </source>
</evidence>
<evidence type="ECO:0000259" key="4">
    <source>
        <dbReference type="PROSITE" id="PS50994"/>
    </source>
</evidence>
<dbReference type="SUPFAM" id="SSF56672">
    <property type="entry name" value="DNA/RNA polymerases"/>
    <property type="match status" value="1"/>
</dbReference>
<dbReference type="PROSITE" id="PS50158">
    <property type="entry name" value="ZF_CCHC"/>
    <property type="match status" value="1"/>
</dbReference>
<feature type="domain" description="CCHC-type" evidence="3">
    <location>
        <begin position="681"/>
        <end position="696"/>
    </location>
</feature>
<feature type="region of interest" description="Disordered" evidence="2">
    <location>
        <begin position="319"/>
        <end position="392"/>
    </location>
</feature>
<dbReference type="InterPro" id="IPR043502">
    <property type="entry name" value="DNA/RNA_pol_sf"/>
</dbReference>
<keyword evidence="1" id="KW-0479">Metal-binding</keyword>
<dbReference type="PANTHER" id="PTHR47331:SF3">
    <property type="match status" value="1"/>
</dbReference>
<dbReference type="Gene3D" id="1.10.340.70">
    <property type="match status" value="1"/>
</dbReference>
<dbReference type="GO" id="GO:0003676">
    <property type="term" value="F:nucleic acid binding"/>
    <property type="evidence" value="ECO:0007669"/>
    <property type="project" value="InterPro"/>
</dbReference>
<feature type="region of interest" description="Disordered" evidence="2">
    <location>
        <begin position="2247"/>
        <end position="2320"/>
    </location>
</feature>
<dbReference type="InterPro" id="IPR036397">
    <property type="entry name" value="RNaseH_sf"/>
</dbReference>
<name>A0AA47MYN4_MERPO</name>
<dbReference type="InterPro" id="IPR001878">
    <property type="entry name" value="Znf_CCHC"/>
</dbReference>
<dbReference type="Pfam" id="PF05380">
    <property type="entry name" value="Peptidase_A17"/>
    <property type="match status" value="1"/>
</dbReference>
<organism evidence="5 6">
    <name type="scientific">Merluccius polli</name>
    <name type="common">Benguela hake</name>
    <name type="synonym">Merluccius cadenati</name>
    <dbReference type="NCBI Taxonomy" id="89951"/>
    <lineage>
        <taxon>Eukaryota</taxon>
        <taxon>Metazoa</taxon>
        <taxon>Chordata</taxon>
        <taxon>Craniata</taxon>
        <taxon>Vertebrata</taxon>
        <taxon>Euteleostomi</taxon>
        <taxon>Actinopterygii</taxon>
        <taxon>Neopterygii</taxon>
        <taxon>Teleostei</taxon>
        <taxon>Neoteleostei</taxon>
        <taxon>Acanthomorphata</taxon>
        <taxon>Zeiogadaria</taxon>
        <taxon>Gadariae</taxon>
        <taxon>Gadiformes</taxon>
        <taxon>Gadoidei</taxon>
        <taxon>Merlucciidae</taxon>
        <taxon>Merluccius</taxon>
    </lineage>
</organism>
<proteinExistence type="predicted"/>
<feature type="compositionally biased region" description="Polar residues" evidence="2">
    <location>
        <begin position="343"/>
        <end position="390"/>
    </location>
</feature>
<evidence type="ECO:0000256" key="2">
    <source>
        <dbReference type="SAM" id="MobiDB-lite"/>
    </source>
</evidence>
<dbReference type="GO" id="GO:0015074">
    <property type="term" value="P:DNA integration"/>
    <property type="evidence" value="ECO:0007669"/>
    <property type="project" value="InterPro"/>
</dbReference>
<dbReference type="PROSITE" id="PS50994">
    <property type="entry name" value="INTEGRASE"/>
    <property type="match status" value="1"/>
</dbReference>
<dbReference type="Gene3D" id="3.30.420.10">
    <property type="entry name" value="Ribonuclease H-like superfamily/Ribonuclease H"/>
    <property type="match status" value="1"/>
</dbReference>
<dbReference type="CDD" id="cd01644">
    <property type="entry name" value="RT_pepA17"/>
    <property type="match status" value="1"/>
</dbReference>
<dbReference type="InterPro" id="IPR041588">
    <property type="entry name" value="Integrase_H2C2"/>
</dbReference>
<dbReference type="InterPro" id="IPR005312">
    <property type="entry name" value="DUF1759"/>
</dbReference>
<evidence type="ECO:0000313" key="6">
    <source>
        <dbReference type="Proteomes" id="UP001174136"/>
    </source>
</evidence>
<keyword evidence="1" id="KW-0862">Zinc</keyword>
<dbReference type="InterPro" id="IPR040676">
    <property type="entry name" value="DUF5641"/>
</dbReference>
<dbReference type="InterPro" id="IPR001584">
    <property type="entry name" value="Integrase_cat-core"/>
</dbReference>
<dbReference type="PANTHER" id="PTHR47331">
    <property type="entry name" value="PHD-TYPE DOMAIN-CONTAINING PROTEIN"/>
    <property type="match status" value="1"/>
</dbReference>
<comment type="caution">
    <text evidence="5">The sequence shown here is derived from an EMBL/GenBank/DDBJ whole genome shotgun (WGS) entry which is preliminary data.</text>
</comment>
<dbReference type="Pfam" id="PF17921">
    <property type="entry name" value="Integrase_H2C2"/>
    <property type="match status" value="1"/>
</dbReference>